<dbReference type="PANTHER" id="PTHR46146:SF4">
    <property type="entry name" value="SERINE_THREONINE-PROTEIN KINASE-LIKE PROTEIN CCR4"/>
    <property type="match status" value="1"/>
</dbReference>
<evidence type="ECO:0000256" key="7">
    <source>
        <dbReference type="SAM" id="MobiDB-lite"/>
    </source>
</evidence>
<evidence type="ECO:0000256" key="1">
    <source>
        <dbReference type="ARBA" id="ARBA00022679"/>
    </source>
</evidence>
<accession>A0A059AVY2</accession>
<reference evidence="9" key="1">
    <citation type="submission" date="2013-07" db="EMBL/GenBank/DDBJ databases">
        <title>The genome of Eucalyptus grandis.</title>
        <authorList>
            <person name="Schmutz J."/>
            <person name="Hayes R."/>
            <person name="Myburg A."/>
            <person name="Tuskan G."/>
            <person name="Grattapaglia D."/>
            <person name="Rokhsar D.S."/>
        </authorList>
    </citation>
    <scope>NUCLEOTIDE SEQUENCE</scope>
    <source>
        <tissue evidence="9">Leaf extractions</tissue>
    </source>
</reference>
<dbReference type="AlphaFoldDB" id="A0A059AVY2"/>
<dbReference type="InterPro" id="IPR011009">
    <property type="entry name" value="Kinase-like_dom_sf"/>
</dbReference>
<dbReference type="PROSITE" id="PS00108">
    <property type="entry name" value="PROTEIN_KINASE_ST"/>
    <property type="match status" value="1"/>
</dbReference>
<evidence type="ECO:0000256" key="5">
    <source>
        <dbReference type="ARBA" id="ARBA00022840"/>
    </source>
</evidence>
<dbReference type="Gramene" id="KCW57590">
    <property type="protein sequence ID" value="KCW57590"/>
    <property type="gene ID" value="EUGRSUZ_H00365"/>
</dbReference>
<keyword evidence="3 6" id="KW-0547">Nucleotide-binding</keyword>
<keyword evidence="2" id="KW-0677">Repeat</keyword>
<organism evidence="9">
    <name type="scientific">Eucalyptus grandis</name>
    <name type="common">Flooded gum</name>
    <dbReference type="NCBI Taxonomy" id="71139"/>
    <lineage>
        <taxon>Eukaryota</taxon>
        <taxon>Viridiplantae</taxon>
        <taxon>Streptophyta</taxon>
        <taxon>Embryophyta</taxon>
        <taxon>Tracheophyta</taxon>
        <taxon>Spermatophyta</taxon>
        <taxon>Magnoliopsida</taxon>
        <taxon>eudicotyledons</taxon>
        <taxon>Gunneridae</taxon>
        <taxon>Pentapetalae</taxon>
        <taxon>rosids</taxon>
        <taxon>malvids</taxon>
        <taxon>Myrtales</taxon>
        <taxon>Myrtaceae</taxon>
        <taxon>Myrtoideae</taxon>
        <taxon>Eucalypteae</taxon>
        <taxon>Eucalyptus</taxon>
    </lineage>
</organism>
<dbReference type="SMART" id="SM00220">
    <property type="entry name" value="S_TKc"/>
    <property type="match status" value="1"/>
</dbReference>
<dbReference type="PROSITE" id="PS00107">
    <property type="entry name" value="PROTEIN_KINASE_ATP"/>
    <property type="match status" value="1"/>
</dbReference>
<keyword evidence="1" id="KW-0808">Transferase</keyword>
<dbReference type="Pfam" id="PF00069">
    <property type="entry name" value="Pkinase"/>
    <property type="match status" value="1"/>
</dbReference>
<dbReference type="Pfam" id="PF23282">
    <property type="entry name" value="WHD_ROQ1"/>
    <property type="match status" value="1"/>
</dbReference>
<dbReference type="InterPro" id="IPR000719">
    <property type="entry name" value="Prot_kinase_dom"/>
</dbReference>
<dbReference type="SUPFAM" id="SSF56112">
    <property type="entry name" value="Protein kinase-like (PK-like)"/>
    <property type="match status" value="1"/>
</dbReference>
<dbReference type="EMBL" id="KK198760">
    <property type="protein sequence ID" value="KCW57590.1"/>
    <property type="molecule type" value="Genomic_DNA"/>
</dbReference>
<evidence type="ECO:0000313" key="9">
    <source>
        <dbReference type="EMBL" id="KCW57590.1"/>
    </source>
</evidence>
<evidence type="ECO:0000256" key="3">
    <source>
        <dbReference type="ARBA" id="ARBA00022741"/>
    </source>
</evidence>
<dbReference type="InterPro" id="IPR008271">
    <property type="entry name" value="Ser/Thr_kinase_AS"/>
</dbReference>
<dbReference type="eggNOG" id="KOG1187">
    <property type="taxonomic scope" value="Eukaryota"/>
</dbReference>
<dbReference type="GO" id="GO:0004672">
    <property type="term" value="F:protein kinase activity"/>
    <property type="evidence" value="ECO:0007669"/>
    <property type="project" value="InterPro"/>
</dbReference>
<dbReference type="PROSITE" id="PS50011">
    <property type="entry name" value="PROTEIN_KINASE_DOM"/>
    <property type="match status" value="1"/>
</dbReference>
<dbReference type="PANTHER" id="PTHR46146">
    <property type="entry name" value="SERINE/THREONINE-PROTEIN KINASE-LIKE PROTEIN CCR4"/>
    <property type="match status" value="1"/>
</dbReference>
<protein>
    <recommendedName>
        <fullName evidence="8">Protein kinase domain-containing protein</fullName>
    </recommendedName>
</protein>
<dbReference type="Gene3D" id="1.10.510.10">
    <property type="entry name" value="Transferase(Phosphotransferase) domain 1"/>
    <property type="match status" value="1"/>
</dbReference>
<evidence type="ECO:0000259" key="8">
    <source>
        <dbReference type="PROSITE" id="PS50011"/>
    </source>
</evidence>
<dbReference type="Gene3D" id="3.30.200.20">
    <property type="entry name" value="Phosphorylase Kinase, domain 1"/>
    <property type="match status" value="1"/>
</dbReference>
<dbReference type="InterPro" id="IPR017441">
    <property type="entry name" value="Protein_kinase_ATP_BS"/>
</dbReference>
<name>A0A059AVY2_EUCGR</name>
<feature type="compositionally biased region" description="Polar residues" evidence="7">
    <location>
        <begin position="131"/>
        <end position="144"/>
    </location>
</feature>
<sequence>MGLQILSQKSLIYIDSNKIWMHDLLQEMGREIVRQESPENPGGRSRLWYHEDILRVFRENLGTNSVEGIKLDMIEPEEVFMGTEALKQMKKRLRLILVRNIHLSGCPENLSNEIRWLDVHGNNLLAPVESSGPTRPSIHYSSPTKPAKNGKRHGRIRTILFRTRNYIINCRDAPPDFKSIMATPHKLAQFLCFNGLKGCTHNHGQADSGRGDSDSASADFESDMPLRAFRKFSKAELIHASNNFSDDSKIGVGSTGSVYHGILDGREVVIKWTYVTKKGFEDGALIAEIQTLCHVNHKNLVGMLGFHATHSEHALVYEYMNNSSLFYHLHTFKSSALILWTTRLKVALDVARGMEYLHQFARPRIAHGDVKSANILLDKSWTAKIADFGSSVHLPEDEESDHRQFVGGTMGYLAPEYISSNRPTTKTDVYGYGIVLLELLSGRKALQMDEDGPLCHITEVVVPNIIEGKICQSLDPRLPVPAHFEMIAIADMAYLAVDCVRIQAENRPPMTYVVDSLRSALAKCLTACL</sequence>
<evidence type="ECO:0000256" key="6">
    <source>
        <dbReference type="PROSITE-ProRule" id="PRU10141"/>
    </source>
</evidence>
<keyword evidence="5 6" id="KW-0067">ATP-binding</keyword>
<proteinExistence type="predicted"/>
<feature type="region of interest" description="Disordered" evidence="7">
    <location>
        <begin position="128"/>
        <end position="153"/>
    </location>
</feature>
<dbReference type="InParanoid" id="A0A059AVY2"/>
<gene>
    <name evidence="9" type="ORF">EUGRSUZ_H00365</name>
</gene>
<evidence type="ECO:0000256" key="4">
    <source>
        <dbReference type="ARBA" id="ARBA00022777"/>
    </source>
</evidence>
<dbReference type="InterPro" id="IPR058192">
    <property type="entry name" value="WHD_ROQ1-like"/>
</dbReference>
<feature type="domain" description="Protein kinase" evidence="8">
    <location>
        <begin position="244"/>
        <end position="521"/>
    </location>
</feature>
<keyword evidence="4" id="KW-0418">Kinase</keyword>
<feature type="binding site" evidence="6">
    <location>
        <position position="271"/>
    </location>
    <ligand>
        <name>ATP</name>
        <dbReference type="ChEBI" id="CHEBI:30616"/>
    </ligand>
</feature>
<dbReference type="GO" id="GO:0005524">
    <property type="term" value="F:ATP binding"/>
    <property type="evidence" value="ECO:0007669"/>
    <property type="project" value="UniProtKB-UniRule"/>
</dbReference>
<evidence type="ECO:0000256" key="2">
    <source>
        <dbReference type="ARBA" id="ARBA00022737"/>
    </source>
</evidence>